<evidence type="ECO:0000313" key="7">
    <source>
        <dbReference type="Proteomes" id="UP000476030"/>
    </source>
</evidence>
<dbReference type="InterPro" id="IPR011701">
    <property type="entry name" value="MFS"/>
</dbReference>
<evidence type="ECO:0000256" key="4">
    <source>
        <dbReference type="SAM" id="Phobius"/>
    </source>
</evidence>
<dbReference type="RefSeq" id="WP_161315601.1">
    <property type="nucleotide sequence ID" value="NZ_WTUW01000002.1"/>
</dbReference>
<dbReference type="EMBL" id="WTUW01000002">
    <property type="protein sequence ID" value="MZR31071.1"/>
    <property type="molecule type" value="Genomic_DNA"/>
</dbReference>
<keyword evidence="1 4" id="KW-0812">Transmembrane</keyword>
<sequence length="400" mass="41759">MQSRPILILVLAGGLISLLAIGARAAFGLFLEPVSSEFGWGREVFALALAIQNIVWGLSQPFASAIADKYGSGRTLLVSGLVYASGLFLMSQTGSATELHLTAGLMIGMGLSGTGFGVVIGSVGRAVPEEKRSMALGIVGAAGSLGQFLMVPLGQAFIGNYGWSMALILLGVCVLLMIPAAAFVTGKASDSATAGAASLSAAIREAAGNGSYWLLFFGFFVCGFHVTFVAVHLPAYIVDMNVAPEYGAIALSVVGLFNVVGSLASGYLGGKYSKKYLLSTLYFLRAALFVAFILIPISPVTILVFAGVLGLLWLSTVPLTSGLVAVMFGPKYMTTLFGFVFFGHQIGAFLGAYIGGLAFDLYGSYDIVWWMSVALGIISGLLHWPIRENMPVQRAQAAGG</sequence>
<feature type="transmembrane region" description="Helical" evidence="4">
    <location>
        <begin position="336"/>
        <end position="355"/>
    </location>
</feature>
<dbReference type="InterPro" id="IPR036259">
    <property type="entry name" value="MFS_trans_sf"/>
</dbReference>
<evidence type="ECO:0000313" key="6">
    <source>
        <dbReference type="EMBL" id="MZR31071.1"/>
    </source>
</evidence>
<dbReference type="InterPro" id="IPR020846">
    <property type="entry name" value="MFS_dom"/>
</dbReference>
<dbReference type="InterPro" id="IPR050327">
    <property type="entry name" value="Proton-linked_MCT"/>
</dbReference>
<feature type="transmembrane region" description="Helical" evidence="4">
    <location>
        <begin position="75"/>
        <end position="93"/>
    </location>
</feature>
<dbReference type="GO" id="GO:0022857">
    <property type="term" value="F:transmembrane transporter activity"/>
    <property type="evidence" value="ECO:0007669"/>
    <property type="project" value="InterPro"/>
</dbReference>
<feature type="transmembrane region" description="Helical" evidence="4">
    <location>
        <begin position="212"/>
        <end position="237"/>
    </location>
</feature>
<feature type="transmembrane region" description="Helical" evidence="4">
    <location>
        <begin position="163"/>
        <end position="184"/>
    </location>
</feature>
<dbReference type="PANTHER" id="PTHR11360:SF284">
    <property type="entry name" value="EG:103B4.3 PROTEIN-RELATED"/>
    <property type="match status" value="1"/>
</dbReference>
<gene>
    <name evidence="6" type="ORF">GQE98_10550</name>
</gene>
<feature type="transmembrane region" description="Helical" evidence="4">
    <location>
        <begin position="44"/>
        <end position="63"/>
    </location>
</feature>
<reference evidence="6 7" key="1">
    <citation type="submission" date="2019-12" db="EMBL/GenBank/DDBJ databases">
        <title>Snethiella sp. nov. sp. isolated from sea sand.</title>
        <authorList>
            <person name="Kim J."/>
            <person name="Jeong S.E."/>
            <person name="Jung H.S."/>
            <person name="Jeon C.O."/>
        </authorList>
    </citation>
    <scope>NUCLEOTIDE SEQUENCE [LARGE SCALE GENOMIC DNA]</scope>
    <source>
        <strain evidence="6 7">DP05</strain>
    </source>
</reference>
<name>A0A6L8W7I6_9PROT</name>
<evidence type="ECO:0000256" key="3">
    <source>
        <dbReference type="ARBA" id="ARBA00023136"/>
    </source>
</evidence>
<keyword evidence="7" id="KW-1185">Reference proteome</keyword>
<feature type="transmembrane region" description="Helical" evidence="4">
    <location>
        <begin position="367"/>
        <end position="386"/>
    </location>
</feature>
<protein>
    <submittedName>
        <fullName evidence="6">MFS transporter</fullName>
    </submittedName>
</protein>
<organism evidence="6 7">
    <name type="scientific">Sneathiella litorea</name>
    <dbReference type="NCBI Taxonomy" id="2606216"/>
    <lineage>
        <taxon>Bacteria</taxon>
        <taxon>Pseudomonadati</taxon>
        <taxon>Pseudomonadota</taxon>
        <taxon>Alphaproteobacteria</taxon>
        <taxon>Sneathiellales</taxon>
        <taxon>Sneathiellaceae</taxon>
        <taxon>Sneathiella</taxon>
    </lineage>
</organism>
<keyword evidence="3 4" id="KW-0472">Membrane</keyword>
<dbReference type="AlphaFoldDB" id="A0A6L8W7I6"/>
<evidence type="ECO:0000256" key="1">
    <source>
        <dbReference type="ARBA" id="ARBA00022692"/>
    </source>
</evidence>
<accession>A0A6L8W7I6</accession>
<dbReference type="Proteomes" id="UP000476030">
    <property type="component" value="Unassembled WGS sequence"/>
</dbReference>
<feature type="transmembrane region" description="Helical" evidence="4">
    <location>
        <begin position="311"/>
        <end position="329"/>
    </location>
</feature>
<feature type="transmembrane region" description="Helical" evidence="4">
    <location>
        <begin position="99"/>
        <end position="123"/>
    </location>
</feature>
<evidence type="ECO:0000259" key="5">
    <source>
        <dbReference type="PROSITE" id="PS50850"/>
    </source>
</evidence>
<dbReference type="CDD" id="cd17355">
    <property type="entry name" value="MFS_YcxA_like"/>
    <property type="match status" value="1"/>
</dbReference>
<dbReference type="Pfam" id="PF07690">
    <property type="entry name" value="MFS_1"/>
    <property type="match status" value="1"/>
</dbReference>
<dbReference type="Gene3D" id="1.20.1250.20">
    <property type="entry name" value="MFS general substrate transporter like domains"/>
    <property type="match status" value="2"/>
</dbReference>
<keyword evidence="2 4" id="KW-1133">Transmembrane helix</keyword>
<feature type="domain" description="Major facilitator superfamily (MFS) profile" evidence="5">
    <location>
        <begin position="6"/>
        <end position="391"/>
    </location>
</feature>
<feature type="transmembrane region" description="Helical" evidence="4">
    <location>
        <begin position="249"/>
        <end position="270"/>
    </location>
</feature>
<dbReference type="PANTHER" id="PTHR11360">
    <property type="entry name" value="MONOCARBOXYLATE TRANSPORTER"/>
    <property type="match status" value="1"/>
</dbReference>
<feature type="transmembrane region" description="Helical" evidence="4">
    <location>
        <begin position="135"/>
        <end position="157"/>
    </location>
</feature>
<evidence type="ECO:0000256" key="2">
    <source>
        <dbReference type="ARBA" id="ARBA00022989"/>
    </source>
</evidence>
<feature type="transmembrane region" description="Helical" evidence="4">
    <location>
        <begin position="282"/>
        <end position="305"/>
    </location>
</feature>
<dbReference type="SUPFAM" id="SSF103473">
    <property type="entry name" value="MFS general substrate transporter"/>
    <property type="match status" value="1"/>
</dbReference>
<comment type="caution">
    <text evidence="6">The sequence shown here is derived from an EMBL/GenBank/DDBJ whole genome shotgun (WGS) entry which is preliminary data.</text>
</comment>
<proteinExistence type="predicted"/>
<dbReference type="PROSITE" id="PS50850">
    <property type="entry name" value="MFS"/>
    <property type="match status" value="1"/>
</dbReference>